<evidence type="ECO:0000259" key="3">
    <source>
        <dbReference type="PROSITE" id="PS50110"/>
    </source>
</evidence>
<dbReference type="Proteomes" id="UP000189796">
    <property type="component" value="Chromosome I"/>
</dbReference>
<reference evidence="4 5" key="1">
    <citation type="submission" date="2016-11" db="EMBL/GenBank/DDBJ databases">
        <authorList>
            <person name="Jaros S."/>
            <person name="Januszkiewicz K."/>
            <person name="Wedrychowicz H."/>
        </authorList>
    </citation>
    <scope>NUCLEOTIDE SEQUENCE [LARGE SCALE GENOMIC DNA]</scope>
    <source>
        <strain evidence="4 5">GAS138</strain>
    </source>
</reference>
<dbReference type="Pfam" id="PF00072">
    <property type="entry name" value="Response_reg"/>
    <property type="match status" value="1"/>
</dbReference>
<evidence type="ECO:0000313" key="4">
    <source>
        <dbReference type="EMBL" id="SHH97853.1"/>
    </source>
</evidence>
<sequence length="154" mass="16312">MYASSASGTSPAEVHEQDRWVRLVTDGGSMPRVLIADDEDSMRTLVARAIAMDGHATVTAEDGAEALEILSRENGAFDLLLTDIQMPVMDGIALALAAARDFPDLTILLMTGFAAQRERASGLDAIVHDVVTKPFSVADIRTAVADALASRKTG</sequence>
<evidence type="ECO:0000313" key="5">
    <source>
        <dbReference type="Proteomes" id="UP000189796"/>
    </source>
</evidence>
<evidence type="ECO:0000256" key="2">
    <source>
        <dbReference type="PROSITE-ProRule" id="PRU00169"/>
    </source>
</evidence>
<accession>A0A1M5XF64</accession>
<dbReference type="SMART" id="SM00448">
    <property type="entry name" value="REC"/>
    <property type="match status" value="1"/>
</dbReference>
<dbReference type="PANTHER" id="PTHR44591">
    <property type="entry name" value="STRESS RESPONSE REGULATOR PROTEIN 1"/>
    <property type="match status" value="1"/>
</dbReference>
<gene>
    <name evidence="4" type="ORF">SAMN05443248_7253</name>
</gene>
<dbReference type="AlphaFoldDB" id="A0A1M5XF64"/>
<proteinExistence type="predicted"/>
<dbReference type="SUPFAM" id="SSF52172">
    <property type="entry name" value="CheY-like"/>
    <property type="match status" value="1"/>
</dbReference>
<keyword evidence="1 2" id="KW-0597">Phosphoprotein</keyword>
<dbReference type="Gene3D" id="3.40.50.2300">
    <property type="match status" value="1"/>
</dbReference>
<organism evidence="4 5">
    <name type="scientific">Bradyrhizobium erythrophlei</name>
    <dbReference type="NCBI Taxonomy" id="1437360"/>
    <lineage>
        <taxon>Bacteria</taxon>
        <taxon>Pseudomonadati</taxon>
        <taxon>Pseudomonadota</taxon>
        <taxon>Alphaproteobacteria</taxon>
        <taxon>Hyphomicrobiales</taxon>
        <taxon>Nitrobacteraceae</taxon>
        <taxon>Bradyrhizobium</taxon>
    </lineage>
</organism>
<dbReference type="InterPro" id="IPR050595">
    <property type="entry name" value="Bact_response_regulator"/>
</dbReference>
<dbReference type="InterPro" id="IPR011006">
    <property type="entry name" value="CheY-like_superfamily"/>
</dbReference>
<dbReference type="PROSITE" id="PS50110">
    <property type="entry name" value="RESPONSE_REGULATORY"/>
    <property type="match status" value="1"/>
</dbReference>
<feature type="modified residue" description="4-aspartylphosphate" evidence="2">
    <location>
        <position position="83"/>
    </location>
</feature>
<dbReference type="GO" id="GO:0000160">
    <property type="term" value="P:phosphorelay signal transduction system"/>
    <property type="evidence" value="ECO:0007669"/>
    <property type="project" value="InterPro"/>
</dbReference>
<feature type="domain" description="Response regulatory" evidence="3">
    <location>
        <begin position="32"/>
        <end position="148"/>
    </location>
</feature>
<dbReference type="PANTHER" id="PTHR44591:SF21">
    <property type="entry name" value="TWO-COMPONENT RESPONSE REGULATOR"/>
    <property type="match status" value="1"/>
</dbReference>
<dbReference type="InterPro" id="IPR001789">
    <property type="entry name" value="Sig_transdc_resp-reg_receiver"/>
</dbReference>
<evidence type="ECO:0000256" key="1">
    <source>
        <dbReference type="ARBA" id="ARBA00022553"/>
    </source>
</evidence>
<name>A0A1M5XF64_9BRAD</name>
<dbReference type="EMBL" id="LT670817">
    <property type="protein sequence ID" value="SHH97853.1"/>
    <property type="molecule type" value="Genomic_DNA"/>
</dbReference>
<protein>
    <submittedName>
        <fullName evidence="4">Response regulator receiver domain-containing protein</fullName>
    </submittedName>
</protein>